<dbReference type="Proteomes" id="UP000239007">
    <property type="component" value="Unassembled WGS sequence"/>
</dbReference>
<evidence type="ECO:0000259" key="10">
    <source>
        <dbReference type="Pfam" id="PF20560"/>
    </source>
</evidence>
<keyword evidence="2" id="KW-1003">Cell membrane</keyword>
<comment type="subcellular location">
    <subcellularLocation>
        <location evidence="1">Cell membrane</location>
        <topology evidence="1">Multi-pass membrane protein</topology>
    </subcellularLocation>
    <subcellularLocation>
        <location evidence="7">Membrane</location>
        <topology evidence="7">Multi-pass membrane protein</topology>
    </subcellularLocation>
</comment>
<feature type="transmembrane region" description="Helical" evidence="8">
    <location>
        <begin position="182"/>
        <end position="201"/>
    </location>
</feature>
<accession>A0A2S7UWA7</accession>
<keyword evidence="6 8" id="KW-0472">Membrane</keyword>
<dbReference type="EMBL" id="MSCH01000003">
    <property type="protein sequence ID" value="PQJ53792.1"/>
    <property type="molecule type" value="Genomic_DNA"/>
</dbReference>
<evidence type="ECO:0000256" key="1">
    <source>
        <dbReference type="ARBA" id="ARBA00004651"/>
    </source>
</evidence>
<sequence length="249" mass="27171">MDKLALSGIIIALAAVFGGYAVEGGGVSALFQLPAFIIVFGGTLGAVMLQTPKADFYHSITLFPLIWKSPTYDFNLYKLKLCKWADIARQKGFLALEHQVHIENDPFVKKALMMLIDGVDNDVLRDSLELEAQLESEHKNRAANVYESFGGFSPTIGIIGAVLGLIQAMANIDDPSALGQGIATAFVATIYGVGSANLIFIPFGEKIKAHIDEELLYREMIILGIMSTANGENPQNISRKLEAYQREFV</sequence>
<evidence type="ECO:0000313" key="12">
    <source>
        <dbReference type="Proteomes" id="UP000239007"/>
    </source>
</evidence>
<feature type="domain" description="MotA/TolQ/ExbB proton channel" evidence="9">
    <location>
        <begin position="104"/>
        <end position="220"/>
    </location>
</feature>
<dbReference type="Pfam" id="PF01618">
    <property type="entry name" value="MotA_ExbB"/>
    <property type="match status" value="1"/>
</dbReference>
<organism evidence="11 12">
    <name type="scientific">Psychrosphaera saromensis</name>
    <dbReference type="NCBI Taxonomy" id="716813"/>
    <lineage>
        <taxon>Bacteria</taxon>
        <taxon>Pseudomonadati</taxon>
        <taxon>Pseudomonadota</taxon>
        <taxon>Gammaproteobacteria</taxon>
        <taxon>Alteromonadales</taxon>
        <taxon>Pseudoalteromonadaceae</taxon>
        <taxon>Psychrosphaera</taxon>
    </lineage>
</organism>
<dbReference type="InterPro" id="IPR002898">
    <property type="entry name" value="MotA_ExbB_proton_chnl"/>
</dbReference>
<dbReference type="OrthoDB" id="9806929at2"/>
<evidence type="ECO:0000313" key="11">
    <source>
        <dbReference type="EMBL" id="PQJ53792.1"/>
    </source>
</evidence>
<keyword evidence="7" id="KW-0653">Protein transport</keyword>
<dbReference type="GO" id="GO:0006935">
    <property type="term" value="P:chemotaxis"/>
    <property type="evidence" value="ECO:0007669"/>
    <property type="project" value="InterPro"/>
</dbReference>
<protein>
    <submittedName>
        <fullName evidence="11">Flagellar motor protein</fullName>
    </submittedName>
</protein>
<dbReference type="PANTHER" id="PTHR30433:SF3">
    <property type="entry name" value="MOTILITY PROTEIN A"/>
    <property type="match status" value="1"/>
</dbReference>
<keyword evidence="5 8" id="KW-1133">Transmembrane helix</keyword>
<evidence type="ECO:0000256" key="6">
    <source>
        <dbReference type="ARBA" id="ARBA00023136"/>
    </source>
</evidence>
<comment type="similarity">
    <text evidence="7">Belongs to the exbB/tolQ family.</text>
</comment>
<dbReference type="Pfam" id="PF20560">
    <property type="entry name" value="MotA_N"/>
    <property type="match status" value="1"/>
</dbReference>
<feature type="domain" description="Motility protein A N-terminal" evidence="10">
    <location>
        <begin position="8"/>
        <end position="88"/>
    </location>
</feature>
<keyword evidence="4" id="KW-0283">Flagellar rotation</keyword>
<evidence type="ECO:0000256" key="5">
    <source>
        <dbReference type="ARBA" id="ARBA00022989"/>
    </source>
</evidence>
<keyword evidence="7" id="KW-0813">Transport</keyword>
<gene>
    <name evidence="11" type="primary">motC</name>
    <name evidence="11" type="ORF">BTO11_09035</name>
</gene>
<feature type="transmembrane region" description="Helical" evidence="8">
    <location>
        <begin position="31"/>
        <end position="49"/>
    </location>
</feature>
<dbReference type="GO" id="GO:0071978">
    <property type="term" value="P:bacterial-type flagellum-dependent swarming motility"/>
    <property type="evidence" value="ECO:0007669"/>
    <property type="project" value="InterPro"/>
</dbReference>
<evidence type="ECO:0000256" key="3">
    <source>
        <dbReference type="ARBA" id="ARBA00022692"/>
    </source>
</evidence>
<dbReference type="GO" id="GO:0015031">
    <property type="term" value="P:protein transport"/>
    <property type="evidence" value="ECO:0007669"/>
    <property type="project" value="UniProtKB-KW"/>
</dbReference>
<dbReference type="AlphaFoldDB" id="A0A2S7UWA7"/>
<feature type="transmembrane region" description="Helical" evidence="8">
    <location>
        <begin position="149"/>
        <end position="170"/>
    </location>
</feature>
<evidence type="ECO:0000256" key="2">
    <source>
        <dbReference type="ARBA" id="ARBA00022475"/>
    </source>
</evidence>
<evidence type="ECO:0000256" key="7">
    <source>
        <dbReference type="RuleBase" id="RU004057"/>
    </source>
</evidence>
<evidence type="ECO:0000259" key="9">
    <source>
        <dbReference type="Pfam" id="PF01618"/>
    </source>
</evidence>
<dbReference type="RefSeq" id="WP_105052289.1">
    <property type="nucleotide sequence ID" value="NZ_BMYG01000002.1"/>
</dbReference>
<keyword evidence="11" id="KW-0966">Cell projection</keyword>
<keyword evidence="11" id="KW-0969">Cilium</keyword>
<proteinExistence type="inferred from homology"/>
<reference evidence="11 12" key="1">
    <citation type="submission" date="2016-12" db="EMBL/GenBank/DDBJ databases">
        <title>Diversity of luminous bacteria.</title>
        <authorList>
            <person name="Yoshizawa S."/>
            <person name="Kogure K."/>
        </authorList>
    </citation>
    <scope>NUCLEOTIDE SEQUENCE [LARGE SCALE GENOMIC DNA]</scope>
    <source>
        <strain evidence="11 12">SA4-48</strain>
    </source>
</reference>
<dbReference type="InterPro" id="IPR046786">
    <property type="entry name" value="MotA_N"/>
</dbReference>
<comment type="caution">
    <text evidence="11">The sequence shown here is derived from an EMBL/GenBank/DDBJ whole genome shotgun (WGS) entry which is preliminary data.</text>
</comment>
<evidence type="ECO:0000256" key="8">
    <source>
        <dbReference type="SAM" id="Phobius"/>
    </source>
</evidence>
<evidence type="ECO:0000256" key="4">
    <source>
        <dbReference type="ARBA" id="ARBA00022779"/>
    </source>
</evidence>
<dbReference type="PANTHER" id="PTHR30433">
    <property type="entry name" value="CHEMOTAXIS PROTEIN MOTA"/>
    <property type="match status" value="1"/>
</dbReference>
<keyword evidence="12" id="KW-1185">Reference proteome</keyword>
<dbReference type="GO" id="GO:0005886">
    <property type="term" value="C:plasma membrane"/>
    <property type="evidence" value="ECO:0007669"/>
    <property type="project" value="UniProtKB-SubCell"/>
</dbReference>
<dbReference type="InterPro" id="IPR047055">
    <property type="entry name" value="MotA-like"/>
</dbReference>
<keyword evidence="3 8" id="KW-0812">Transmembrane</keyword>
<keyword evidence="11" id="KW-0282">Flagellum</keyword>
<name>A0A2S7UWA7_9GAMM</name>
<dbReference type="NCBIfam" id="NF006583">
    <property type="entry name" value="PRK09109.1"/>
    <property type="match status" value="1"/>
</dbReference>